<keyword evidence="4" id="KW-1185">Reference proteome</keyword>
<dbReference type="GO" id="GO:0016301">
    <property type="term" value="F:kinase activity"/>
    <property type="evidence" value="ECO:0007669"/>
    <property type="project" value="UniProtKB-KW"/>
</dbReference>
<gene>
    <name evidence="3" type="ORF">CLV52_3075</name>
</gene>
<evidence type="ECO:0000256" key="1">
    <source>
        <dbReference type="SAM" id="MobiDB-lite"/>
    </source>
</evidence>
<dbReference type="AlphaFoldDB" id="A0A4R7FII1"/>
<evidence type="ECO:0000313" key="3">
    <source>
        <dbReference type="EMBL" id="TDS75961.1"/>
    </source>
</evidence>
<dbReference type="Pfam" id="PF01636">
    <property type="entry name" value="APH"/>
    <property type="match status" value="1"/>
</dbReference>
<dbReference type="SUPFAM" id="SSF56112">
    <property type="entry name" value="Protein kinase-like (PK-like)"/>
    <property type="match status" value="1"/>
</dbReference>
<dbReference type="EMBL" id="SOAM01000003">
    <property type="protein sequence ID" value="TDS75961.1"/>
    <property type="molecule type" value="Genomic_DNA"/>
</dbReference>
<name>A0A4R7FII1_9MICO</name>
<keyword evidence="3" id="KW-0808">Transferase</keyword>
<feature type="region of interest" description="Disordered" evidence="1">
    <location>
        <begin position="349"/>
        <end position="370"/>
    </location>
</feature>
<organism evidence="3 4">
    <name type="scientific">Amnibacterium kyonggiense</name>
    <dbReference type="NCBI Taxonomy" id="595671"/>
    <lineage>
        <taxon>Bacteria</taxon>
        <taxon>Bacillati</taxon>
        <taxon>Actinomycetota</taxon>
        <taxon>Actinomycetes</taxon>
        <taxon>Micrococcales</taxon>
        <taxon>Microbacteriaceae</taxon>
        <taxon>Amnibacterium</taxon>
    </lineage>
</organism>
<dbReference type="Proteomes" id="UP000295344">
    <property type="component" value="Unassembled WGS sequence"/>
</dbReference>
<sequence>MRRKGWEAPRPSLERMSRHRFTLAALATLAVPGLDVAVTRTFTGGGEGQHDAALLTDAEGEHLVVRAPVDQQSAARLTAEVGVLEVLTPGVRARLPFAVPSTKGVLPAPQAVVTSYLPGVRLQPGAVGADSALAGSIGRAVAAIHELPTAVVADAQLPVATAADCLRGVEDLIKRVDSTGDVPLELINRWSDAVADATLWRFQPCVVHGGLAAESLLVSPKEDPDSRVTGVLGWAGLQVGDPARDLAWVLGLPEAGAASTVLDTYTAIRGRNADTALTRRALLYAELEIARWLLHGVERRDAVIADDAVQMLEALLASALDGTAGTLVGERKPTLTVAEVERMLDARRQRASGASRAPLAFHASRSSASE</sequence>
<comment type="caution">
    <text evidence="3">The sequence shown here is derived from an EMBL/GenBank/DDBJ whole genome shotgun (WGS) entry which is preliminary data.</text>
</comment>
<dbReference type="InterPro" id="IPR011009">
    <property type="entry name" value="Kinase-like_dom_sf"/>
</dbReference>
<accession>A0A4R7FII1</accession>
<protein>
    <submittedName>
        <fullName evidence="3">Aminoglycoside phosphotransferase (APT) family kinase protein</fullName>
    </submittedName>
</protein>
<proteinExistence type="predicted"/>
<dbReference type="OrthoDB" id="3239865at2"/>
<dbReference type="InterPro" id="IPR002575">
    <property type="entry name" value="Aminoglycoside_PTrfase"/>
</dbReference>
<reference evidence="3 4" key="1">
    <citation type="submission" date="2019-03" db="EMBL/GenBank/DDBJ databases">
        <title>Genomic Encyclopedia of Archaeal and Bacterial Type Strains, Phase II (KMG-II): from individual species to whole genera.</title>
        <authorList>
            <person name="Goeker M."/>
        </authorList>
    </citation>
    <scope>NUCLEOTIDE SEQUENCE [LARGE SCALE GENOMIC DNA]</scope>
    <source>
        <strain evidence="3 4">DSM 24782</strain>
    </source>
</reference>
<evidence type="ECO:0000313" key="4">
    <source>
        <dbReference type="Proteomes" id="UP000295344"/>
    </source>
</evidence>
<keyword evidence="3" id="KW-0418">Kinase</keyword>
<dbReference type="Gene3D" id="3.90.1200.10">
    <property type="match status" value="1"/>
</dbReference>
<evidence type="ECO:0000259" key="2">
    <source>
        <dbReference type="Pfam" id="PF01636"/>
    </source>
</evidence>
<feature type="domain" description="Aminoglycoside phosphotransferase" evidence="2">
    <location>
        <begin position="50"/>
        <end position="256"/>
    </location>
</feature>